<feature type="transmembrane region" description="Helical" evidence="10">
    <location>
        <begin position="6"/>
        <end position="28"/>
    </location>
</feature>
<dbReference type="AlphaFoldDB" id="A0A2M9XYD9"/>
<dbReference type="GO" id="GO:0009425">
    <property type="term" value="C:bacterial-type flagellum basal body"/>
    <property type="evidence" value="ECO:0007669"/>
    <property type="project" value="UniProtKB-SubCell"/>
</dbReference>
<dbReference type="PANTHER" id="PTHR30065:SF1">
    <property type="entry name" value="SURFACE PRESENTATION OF ANTIGENS PROTEIN SPAR"/>
    <property type="match status" value="1"/>
</dbReference>
<feature type="transmembrane region" description="Helical" evidence="10">
    <location>
        <begin position="127"/>
        <end position="144"/>
    </location>
</feature>
<keyword evidence="11" id="KW-0966">Cell projection</keyword>
<gene>
    <name evidence="11" type="primary">fliR</name>
    <name evidence="11" type="ORF">EHQ30_01475</name>
</gene>
<feature type="transmembrane region" description="Helical" evidence="10">
    <location>
        <begin position="35"/>
        <end position="53"/>
    </location>
</feature>
<evidence type="ECO:0000256" key="1">
    <source>
        <dbReference type="ARBA" id="ARBA00002578"/>
    </source>
</evidence>
<evidence type="ECO:0000256" key="10">
    <source>
        <dbReference type="RuleBase" id="RU362071"/>
    </source>
</evidence>
<keyword evidence="11" id="KW-0282">Flagellum</keyword>
<dbReference type="PANTHER" id="PTHR30065">
    <property type="entry name" value="FLAGELLAR BIOSYNTHETIC PROTEIN FLIR"/>
    <property type="match status" value="1"/>
</dbReference>
<evidence type="ECO:0000256" key="8">
    <source>
        <dbReference type="ARBA" id="ARBA00023143"/>
    </source>
</evidence>
<dbReference type="InterPro" id="IPR002010">
    <property type="entry name" value="T3SS_IM_R"/>
</dbReference>
<evidence type="ECO:0000256" key="4">
    <source>
        <dbReference type="ARBA" id="ARBA00022475"/>
    </source>
</evidence>
<dbReference type="Pfam" id="PF01311">
    <property type="entry name" value="Bac_export_1"/>
    <property type="match status" value="1"/>
</dbReference>
<dbReference type="GO" id="GO:0006605">
    <property type="term" value="P:protein targeting"/>
    <property type="evidence" value="ECO:0007669"/>
    <property type="project" value="UniProtKB-UniRule"/>
</dbReference>
<comment type="similarity">
    <text evidence="2 10">Belongs to the FliR/MopE/SpaR family.</text>
</comment>
<evidence type="ECO:0000256" key="7">
    <source>
        <dbReference type="ARBA" id="ARBA00023136"/>
    </source>
</evidence>
<protein>
    <recommendedName>
        <fullName evidence="3 9">Flagellar biosynthetic protein FliR</fullName>
    </recommendedName>
</protein>
<dbReference type="GO" id="GO:0005886">
    <property type="term" value="C:plasma membrane"/>
    <property type="evidence" value="ECO:0007669"/>
    <property type="project" value="UniProtKB-SubCell"/>
</dbReference>
<dbReference type="NCBIfam" id="TIGR01400">
    <property type="entry name" value="fliR"/>
    <property type="match status" value="1"/>
</dbReference>
<sequence>MESFVLHFQSFLFVLVRLLGLFLVAPFFSSESINFSLRMIFSFMVSLIVYPVVATYMPPVPGHMINFGILIISEMLIGIFIGFLVSLVFAAFQMAGEFFNNQIGFGYTEILDPVTQNSLPAIGTMKNLMATALFLVIGAHRFLIETLAYSFEKIRIISFTGKVNAGLYKLIEDAIGAMFVVSFKIALPVMGILFLVSLAEGLMGKAAQQMNVMSMSFPLKVFIGTLTLIATLTFIATQMVQGIQISMDKASLLIREWPSL</sequence>
<dbReference type="EMBL" id="RQFP01000001">
    <property type="protein sequence ID" value="TGK95335.1"/>
    <property type="molecule type" value="Genomic_DNA"/>
</dbReference>
<comment type="function">
    <text evidence="1 10">Role in flagellar biosynthesis.</text>
</comment>
<evidence type="ECO:0000313" key="11">
    <source>
        <dbReference type="EMBL" id="TGK95335.1"/>
    </source>
</evidence>
<dbReference type="GO" id="GO:0044780">
    <property type="term" value="P:bacterial-type flagellum assembly"/>
    <property type="evidence" value="ECO:0007669"/>
    <property type="project" value="UniProtKB-UniRule"/>
</dbReference>
<evidence type="ECO:0000256" key="5">
    <source>
        <dbReference type="ARBA" id="ARBA00022692"/>
    </source>
</evidence>
<name>A0A2M9XYD9_9LEPT</name>
<keyword evidence="6 10" id="KW-1133">Transmembrane helix</keyword>
<feature type="transmembrane region" description="Helical" evidence="10">
    <location>
        <begin position="65"/>
        <end position="92"/>
    </location>
</feature>
<proteinExistence type="inferred from homology"/>
<evidence type="ECO:0000256" key="6">
    <source>
        <dbReference type="ARBA" id="ARBA00022989"/>
    </source>
</evidence>
<keyword evidence="8 10" id="KW-0975">Bacterial flagellum</keyword>
<dbReference type="Proteomes" id="UP000297891">
    <property type="component" value="Unassembled WGS sequence"/>
</dbReference>
<feature type="transmembrane region" description="Helical" evidence="10">
    <location>
        <begin position="217"/>
        <end position="236"/>
    </location>
</feature>
<evidence type="ECO:0000256" key="3">
    <source>
        <dbReference type="ARBA" id="ARBA00021717"/>
    </source>
</evidence>
<accession>A0A2M9XYD9</accession>
<evidence type="ECO:0000313" key="12">
    <source>
        <dbReference type="Proteomes" id="UP000297891"/>
    </source>
</evidence>
<evidence type="ECO:0000256" key="2">
    <source>
        <dbReference type="ARBA" id="ARBA00009772"/>
    </source>
</evidence>
<feature type="transmembrane region" description="Helical" evidence="10">
    <location>
        <begin position="174"/>
        <end position="196"/>
    </location>
</feature>
<dbReference type="RefSeq" id="WP_100791559.1">
    <property type="nucleotide sequence ID" value="NZ_NPDQ01000007.1"/>
</dbReference>
<dbReference type="OrthoDB" id="363096at2"/>
<reference evidence="11" key="1">
    <citation type="journal article" date="2019" name="PLoS Negl. Trop. Dis.">
        <title>Revisiting the worldwide diversity of Leptospira species in the environment.</title>
        <authorList>
            <person name="Vincent A.T."/>
            <person name="Schiettekatte O."/>
            <person name="Bourhy P."/>
            <person name="Veyrier F.J."/>
            <person name="Picardeau M."/>
        </authorList>
    </citation>
    <scope>NUCLEOTIDE SEQUENCE [LARGE SCALE GENOMIC DNA]</scope>
    <source>
        <strain evidence="11">201800277</strain>
    </source>
</reference>
<keyword evidence="12" id="KW-1185">Reference proteome</keyword>
<evidence type="ECO:0000256" key="9">
    <source>
        <dbReference type="NCBIfam" id="TIGR01400"/>
    </source>
</evidence>
<keyword evidence="4 10" id="KW-1003">Cell membrane</keyword>
<comment type="subcellular location">
    <subcellularLocation>
        <location evidence="10">Cell membrane</location>
        <topology evidence="10">Multi-pass membrane protein</topology>
    </subcellularLocation>
    <subcellularLocation>
        <location evidence="10">Bacterial flagellum basal body</location>
    </subcellularLocation>
</comment>
<dbReference type="PRINTS" id="PR00953">
    <property type="entry name" value="TYPE3IMRPROT"/>
</dbReference>
<keyword evidence="5 10" id="KW-0812">Transmembrane</keyword>
<keyword evidence="11" id="KW-0969">Cilium</keyword>
<comment type="caution">
    <text evidence="11">The sequence shown here is derived from an EMBL/GenBank/DDBJ whole genome shotgun (WGS) entry which is preliminary data.</text>
</comment>
<keyword evidence="7 10" id="KW-0472">Membrane</keyword>
<organism evidence="11 12">
    <name type="scientific">Leptospira brenneri</name>
    <dbReference type="NCBI Taxonomy" id="2023182"/>
    <lineage>
        <taxon>Bacteria</taxon>
        <taxon>Pseudomonadati</taxon>
        <taxon>Spirochaetota</taxon>
        <taxon>Spirochaetia</taxon>
        <taxon>Leptospirales</taxon>
        <taxon>Leptospiraceae</taxon>
        <taxon>Leptospira</taxon>
    </lineage>
</organism>
<dbReference type="InterPro" id="IPR006303">
    <property type="entry name" value="FliR"/>
</dbReference>